<keyword evidence="5" id="KW-0067">ATP-binding</keyword>
<dbReference type="InterPro" id="IPR003593">
    <property type="entry name" value="AAA+_ATPase"/>
</dbReference>
<name>A0AA48M354_9ZZZZ</name>
<dbReference type="GO" id="GO:0030254">
    <property type="term" value="P:protein secretion by the type III secretion system"/>
    <property type="evidence" value="ECO:0007669"/>
    <property type="project" value="InterPro"/>
</dbReference>
<dbReference type="EMBL" id="OY288114">
    <property type="protein sequence ID" value="CAJ0890772.1"/>
    <property type="molecule type" value="Genomic_DNA"/>
</dbReference>
<dbReference type="CDD" id="cd01136">
    <property type="entry name" value="ATPase_flagellum-secretory_path_III"/>
    <property type="match status" value="1"/>
</dbReference>
<dbReference type="NCBIfam" id="TIGR01026">
    <property type="entry name" value="fliI_yscN"/>
    <property type="match status" value="1"/>
</dbReference>
<dbReference type="InterPro" id="IPR050053">
    <property type="entry name" value="ATPase_alpha/beta_chains"/>
</dbReference>
<evidence type="ECO:0000256" key="8">
    <source>
        <dbReference type="ARBA" id="ARBA00034006"/>
    </source>
</evidence>
<dbReference type="FunFam" id="3.40.50.12240:FF:000002">
    <property type="entry name" value="Flagellum-specific ATP synthase FliI"/>
    <property type="match status" value="1"/>
</dbReference>
<accession>A0AA48M354</accession>
<sequence length="442" mass="46535">MADALSRLGDAVDAFIHSDRRIAVSGVVTEVSSSHFRVEGLSQFLRLDDCVLLEGAGRACHGQAIRIDRRGVLVKSFESNAGVGLGARVTLLGPIRIAPHPGWKGRVIDALGHPIDARGPLPQGASLPLDAAPPNPMLRARVHVPAPTGVAAIDAFTPLCRGQRVGVFAGSGVGKSTLLSMMTRSAAFDAAVICLVGERGREVRDFLTEALGMSAANAVVVVATGDESPMMRRLAPLAATTIAESYRDAGQSVLLIMDSVTRYAHALREIALAAGEPPAANGFAPSVFADIPRLLERAGPGIDEGGSITAIFSVLVDGDNHNDPIADCVRGTLDGHIVLEREIAEQGRYPAINILKSISRLADRVWSAEERDIVAKARAMVARFEDTRDLRLLGGYQPGGDASLDRAVALTPTIYQALQQAPDSPAKTGVIRELGTILGARA</sequence>
<dbReference type="Pfam" id="PF18269">
    <property type="entry name" value="T3SS_ATPase_C"/>
    <property type="match status" value="1"/>
</dbReference>
<dbReference type="GO" id="GO:0030257">
    <property type="term" value="C:type III protein secretion system complex"/>
    <property type="evidence" value="ECO:0007669"/>
    <property type="project" value="InterPro"/>
</dbReference>
<dbReference type="AlphaFoldDB" id="A0AA48M354"/>
<dbReference type="GO" id="GO:0016887">
    <property type="term" value="F:ATP hydrolysis activity"/>
    <property type="evidence" value="ECO:0007669"/>
    <property type="project" value="InterPro"/>
</dbReference>
<dbReference type="SUPFAM" id="SSF52540">
    <property type="entry name" value="P-loop containing nucleoside triphosphate hydrolases"/>
    <property type="match status" value="1"/>
</dbReference>
<organism evidence="10">
    <name type="scientific">freshwater sediment metagenome</name>
    <dbReference type="NCBI Taxonomy" id="556182"/>
    <lineage>
        <taxon>unclassified sequences</taxon>
        <taxon>metagenomes</taxon>
        <taxon>ecological metagenomes</taxon>
    </lineage>
</organism>
<keyword evidence="2" id="KW-0813">Transport</keyword>
<evidence type="ECO:0000256" key="6">
    <source>
        <dbReference type="ARBA" id="ARBA00022927"/>
    </source>
</evidence>
<evidence type="ECO:0000256" key="4">
    <source>
        <dbReference type="ARBA" id="ARBA00022741"/>
    </source>
</evidence>
<dbReference type="InterPro" id="IPR040627">
    <property type="entry name" value="T3SS_ATPase_C"/>
</dbReference>
<evidence type="ECO:0000259" key="9">
    <source>
        <dbReference type="SMART" id="SM00382"/>
    </source>
</evidence>
<dbReference type="SMART" id="SM00382">
    <property type="entry name" value="AAA"/>
    <property type="match status" value="1"/>
</dbReference>
<dbReference type="GO" id="GO:0008564">
    <property type="term" value="F:protein-exporting ATPase activity"/>
    <property type="evidence" value="ECO:0007669"/>
    <property type="project" value="UniProtKB-EC"/>
</dbReference>
<dbReference type="PANTHER" id="PTHR15184">
    <property type="entry name" value="ATP SYNTHASE"/>
    <property type="match status" value="1"/>
</dbReference>
<comment type="subcellular location">
    <subcellularLocation>
        <location evidence="1">Cytoplasm</location>
    </subcellularLocation>
</comment>
<keyword evidence="7" id="KW-1278">Translocase</keyword>
<dbReference type="GO" id="GO:0046933">
    <property type="term" value="F:proton-transporting ATP synthase activity, rotational mechanism"/>
    <property type="evidence" value="ECO:0007669"/>
    <property type="project" value="TreeGrafter"/>
</dbReference>
<keyword evidence="3" id="KW-0963">Cytoplasm</keyword>
<proteinExistence type="predicted"/>
<dbReference type="GO" id="GO:0005524">
    <property type="term" value="F:ATP binding"/>
    <property type="evidence" value="ECO:0007669"/>
    <property type="project" value="UniProtKB-KW"/>
</dbReference>
<evidence type="ECO:0000256" key="7">
    <source>
        <dbReference type="ARBA" id="ARBA00022967"/>
    </source>
</evidence>
<gene>
    <name evidence="10" type="primary">ATPF1A/atpA</name>
    <name evidence="10" type="ORF">AMST5_04078</name>
</gene>
<keyword evidence="4" id="KW-0547">Nucleotide-binding</keyword>
<reference evidence="10" key="1">
    <citation type="submission" date="2023-07" db="EMBL/GenBank/DDBJ databases">
        <authorList>
            <person name="Pelsma A.J. K."/>
        </authorList>
    </citation>
    <scope>NUCLEOTIDE SEQUENCE</scope>
</reference>
<evidence type="ECO:0000313" key="10">
    <source>
        <dbReference type="EMBL" id="CAJ0890772.1"/>
    </source>
</evidence>
<evidence type="ECO:0000256" key="2">
    <source>
        <dbReference type="ARBA" id="ARBA00022448"/>
    </source>
</evidence>
<dbReference type="PANTHER" id="PTHR15184:SF9">
    <property type="entry name" value="SPI-1 TYPE 3 SECRETION SYSTEM ATPASE"/>
    <property type="match status" value="1"/>
</dbReference>
<dbReference type="GO" id="GO:0005737">
    <property type="term" value="C:cytoplasm"/>
    <property type="evidence" value="ECO:0007669"/>
    <property type="project" value="UniProtKB-SubCell"/>
</dbReference>
<keyword evidence="6" id="KW-0653">Protein transport</keyword>
<dbReference type="Gene3D" id="3.40.50.12240">
    <property type="match status" value="1"/>
</dbReference>
<evidence type="ECO:0000256" key="1">
    <source>
        <dbReference type="ARBA" id="ARBA00004496"/>
    </source>
</evidence>
<protein>
    <submittedName>
        <fullName evidence="10">F-type H+-transporting ATPase subunit alpha</fullName>
    </submittedName>
</protein>
<dbReference type="InterPro" id="IPR027417">
    <property type="entry name" value="P-loop_NTPase"/>
</dbReference>
<evidence type="ECO:0000256" key="3">
    <source>
        <dbReference type="ARBA" id="ARBA00022490"/>
    </source>
</evidence>
<dbReference type="PROSITE" id="PS00152">
    <property type="entry name" value="ATPASE_ALPHA_BETA"/>
    <property type="match status" value="1"/>
</dbReference>
<dbReference type="InterPro" id="IPR020003">
    <property type="entry name" value="ATPase_a/bsu_AS"/>
</dbReference>
<comment type="catalytic activity">
    <reaction evidence="8">
        <text>ATP + H2O + cellular proteinSide 1 = ADP + phosphate + cellular proteinSide 2.</text>
        <dbReference type="EC" id="7.4.2.8"/>
    </reaction>
</comment>
<evidence type="ECO:0000256" key="5">
    <source>
        <dbReference type="ARBA" id="ARBA00022840"/>
    </source>
</evidence>
<dbReference type="Pfam" id="PF00006">
    <property type="entry name" value="ATP-synt_ab"/>
    <property type="match status" value="1"/>
</dbReference>
<dbReference type="InterPro" id="IPR005714">
    <property type="entry name" value="ATPase_T3SS_FliI/YscN"/>
</dbReference>
<feature type="domain" description="AAA+ ATPase" evidence="9">
    <location>
        <begin position="161"/>
        <end position="344"/>
    </location>
</feature>
<dbReference type="InterPro" id="IPR000194">
    <property type="entry name" value="ATPase_F1/V1/A1_a/bsu_nucl-bd"/>
</dbReference>